<evidence type="ECO:0000256" key="4">
    <source>
        <dbReference type="RuleBase" id="RU003903"/>
    </source>
</evidence>
<feature type="domain" description="Pyrroline-5-carboxylate reductase catalytic N-terminal" evidence="6">
    <location>
        <begin position="61"/>
        <end position="137"/>
    </location>
</feature>
<dbReference type="GO" id="GO:0004735">
    <property type="term" value="F:pyrroline-5-carboxylate reductase activity"/>
    <property type="evidence" value="ECO:0007669"/>
    <property type="project" value="UniProtKB-EC"/>
</dbReference>
<organism evidence="8 9">
    <name type="scientific">Marasmiellus scandens</name>
    <dbReference type="NCBI Taxonomy" id="2682957"/>
    <lineage>
        <taxon>Eukaryota</taxon>
        <taxon>Fungi</taxon>
        <taxon>Dikarya</taxon>
        <taxon>Basidiomycota</taxon>
        <taxon>Agaricomycotina</taxon>
        <taxon>Agaricomycetes</taxon>
        <taxon>Agaricomycetidae</taxon>
        <taxon>Agaricales</taxon>
        <taxon>Marasmiineae</taxon>
        <taxon>Omphalotaceae</taxon>
        <taxon>Marasmiellus</taxon>
    </lineage>
</organism>
<dbReference type="Proteomes" id="UP001498398">
    <property type="component" value="Unassembled WGS sequence"/>
</dbReference>
<name>A0ABR1JTQ6_9AGAR</name>
<dbReference type="InterPro" id="IPR053790">
    <property type="entry name" value="P5CR-like_CS"/>
</dbReference>
<protein>
    <recommendedName>
        <fullName evidence="4">Pyrroline-5-carboxylate reductase</fullName>
        <ecNumber evidence="4">1.5.1.2</ecNumber>
    </recommendedName>
</protein>
<dbReference type="HAMAP" id="MF_01925">
    <property type="entry name" value="P5C_reductase"/>
    <property type="match status" value="1"/>
</dbReference>
<keyword evidence="9" id="KW-1185">Reference proteome</keyword>
<dbReference type="PIRSF" id="PIRSF000193">
    <property type="entry name" value="Pyrrol-5-carb_rd"/>
    <property type="match status" value="1"/>
</dbReference>
<feature type="signal peptide" evidence="5">
    <location>
        <begin position="1"/>
        <end position="24"/>
    </location>
</feature>
<gene>
    <name evidence="8" type="primary">PRO3</name>
    <name evidence="8" type="ORF">VKT23_004097</name>
</gene>
<evidence type="ECO:0000256" key="3">
    <source>
        <dbReference type="ARBA" id="ARBA00023002"/>
    </source>
</evidence>
<dbReference type="SUPFAM" id="SSF48179">
    <property type="entry name" value="6-phosphogluconate dehydrogenase C-terminal domain-like"/>
    <property type="match status" value="1"/>
</dbReference>
<dbReference type="Gene3D" id="3.40.50.720">
    <property type="entry name" value="NAD(P)-binding Rossmann-like Domain"/>
    <property type="match status" value="1"/>
</dbReference>
<keyword evidence="3 4" id="KW-0560">Oxidoreductase</keyword>
<sequence length="312" mass="32773">MGYTLCVLGCGTMGIAVLSGVVDSLDVGSRIANGREKWESHTPGTVTPTDASDASLPNRFLACVKREESARKLTSVFENLGSLGRTIEVHADQNVHAAKQADVILLCCKPQLAQSILSEAGMQEALDGKLLISILAGVTISQLSSWVLPSTTVIRAMPNTPCKIREGMTVVSTIPNSPNQELHNAIVLKIFSSIGRCLILDEKHFDACTALSGSGPAFACIFLEAMADGGVMMGLPRSEALQLASQTLQGAARMVLQTGGHPAQIKDAVTTPGGCTIAGLLALEDGRVRSTIARGIQIATERASELGQPLKK</sequence>
<evidence type="ECO:0000256" key="1">
    <source>
        <dbReference type="ARBA" id="ARBA00005525"/>
    </source>
</evidence>
<dbReference type="Pfam" id="PF03807">
    <property type="entry name" value="F420_oxidored"/>
    <property type="match status" value="1"/>
</dbReference>
<evidence type="ECO:0000313" key="9">
    <source>
        <dbReference type="Proteomes" id="UP001498398"/>
    </source>
</evidence>
<evidence type="ECO:0000313" key="8">
    <source>
        <dbReference type="EMBL" id="KAK7467035.1"/>
    </source>
</evidence>
<dbReference type="SUPFAM" id="SSF51735">
    <property type="entry name" value="NAD(P)-binding Rossmann-fold domains"/>
    <property type="match status" value="1"/>
</dbReference>
<dbReference type="InterPro" id="IPR000304">
    <property type="entry name" value="Pyrroline-COOH_reductase"/>
</dbReference>
<feature type="domain" description="Pyrroline-5-carboxylate reductase dimerisation" evidence="7">
    <location>
        <begin position="202"/>
        <end position="306"/>
    </location>
</feature>
<keyword evidence="4" id="KW-0028">Amino-acid biosynthesis</keyword>
<dbReference type="InterPro" id="IPR036291">
    <property type="entry name" value="NAD(P)-bd_dom_sf"/>
</dbReference>
<proteinExistence type="inferred from homology"/>
<evidence type="ECO:0000259" key="6">
    <source>
        <dbReference type="Pfam" id="PF03807"/>
    </source>
</evidence>
<comment type="caution">
    <text evidence="8">The sequence shown here is derived from an EMBL/GenBank/DDBJ whole genome shotgun (WGS) entry which is preliminary data.</text>
</comment>
<evidence type="ECO:0000256" key="2">
    <source>
        <dbReference type="ARBA" id="ARBA00022857"/>
    </source>
</evidence>
<dbReference type="PANTHER" id="PTHR11645">
    <property type="entry name" value="PYRROLINE-5-CARBOXYLATE REDUCTASE"/>
    <property type="match status" value="1"/>
</dbReference>
<keyword evidence="4" id="KW-0641">Proline biosynthesis</keyword>
<dbReference type="InterPro" id="IPR028939">
    <property type="entry name" value="P5C_Rdtase_cat_N"/>
</dbReference>
<evidence type="ECO:0000256" key="5">
    <source>
        <dbReference type="SAM" id="SignalP"/>
    </source>
</evidence>
<dbReference type="PANTHER" id="PTHR11645:SF0">
    <property type="entry name" value="PYRROLINE-5-CARBOXYLATE REDUCTASE 3"/>
    <property type="match status" value="1"/>
</dbReference>
<dbReference type="NCBIfam" id="TIGR00112">
    <property type="entry name" value="proC"/>
    <property type="match status" value="1"/>
</dbReference>
<comment type="pathway">
    <text evidence="4">Amino-acid biosynthesis; L-proline biosynthesis; L-proline from L-glutamate 5-semialdehyde: step 1/1.</text>
</comment>
<evidence type="ECO:0000259" key="7">
    <source>
        <dbReference type="Pfam" id="PF14748"/>
    </source>
</evidence>
<comment type="similarity">
    <text evidence="1 4">Belongs to the pyrroline-5-carboxylate reductase family.</text>
</comment>
<comment type="catalytic activity">
    <reaction evidence="4">
        <text>L-proline + NADP(+) = (S)-1-pyrroline-5-carboxylate + NADPH + 2 H(+)</text>
        <dbReference type="Rhea" id="RHEA:14109"/>
        <dbReference type="ChEBI" id="CHEBI:15378"/>
        <dbReference type="ChEBI" id="CHEBI:17388"/>
        <dbReference type="ChEBI" id="CHEBI:57783"/>
        <dbReference type="ChEBI" id="CHEBI:58349"/>
        <dbReference type="ChEBI" id="CHEBI:60039"/>
        <dbReference type="EC" id="1.5.1.2"/>
    </reaction>
</comment>
<dbReference type="PROSITE" id="PS00521">
    <property type="entry name" value="P5CR"/>
    <property type="match status" value="1"/>
</dbReference>
<dbReference type="InterPro" id="IPR029036">
    <property type="entry name" value="P5CR_dimer"/>
</dbReference>
<dbReference type="Gene3D" id="1.10.3730.10">
    <property type="entry name" value="ProC C-terminal domain-like"/>
    <property type="match status" value="1"/>
</dbReference>
<reference evidence="8 9" key="1">
    <citation type="submission" date="2024-01" db="EMBL/GenBank/DDBJ databases">
        <title>A draft genome for the cacao thread blight pathogen Marasmiellus scandens.</title>
        <authorList>
            <person name="Baruah I.K."/>
            <person name="Leung J."/>
            <person name="Bukari Y."/>
            <person name="Amoako-Attah I."/>
            <person name="Meinhardt L.W."/>
            <person name="Bailey B.A."/>
            <person name="Cohen S.P."/>
        </authorList>
    </citation>
    <scope>NUCLEOTIDE SEQUENCE [LARGE SCALE GENOMIC DNA]</scope>
    <source>
        <strain evidence="8 9">GH-19</strain>
    </source>
</reference>
<keyword evidence="5" id="KW-0732">Signal</keyword>
<dbReference type="InterPro" id="IPR008927">
    <property type="entry name" value="6-PGluconate_DH-like_C_sf"/>
</dbReference>
<dbReference type="Pfam" id="PF14748">
    <property type="entry name" value="P5CR_dimer"/>
    <property type="match status" value="1"/>
</dbReference>
<dbReference type="EC" id="1.5.1.2" evidence="4"/>
<feature type="chain" id="PRO_5045636323" description="Pyrroline-5-carboxylate reductase" evidence="5">
    <location>
        <begin position="25"/>
        <end position="312"/>
    </location>
</feature>
<accession>A0ABR1JTQ6</accession>
<dbReference type="EMBL" id="JBANRG010000004">
    <property type="protein sequence ID" value="KAK7467035.1"/>
    <property type="molecule type" value="Genomic_DNA"/>
</dbReference>
<keyword evidence="2 4" id="KW-0521">NADP</keyword>